<keyword evidence="3" id="KW-1185">Reference proteome</keyword>
<feature type="transmembrane region" description="Helical" evidence="1">
    <location>
        <begin position="37"/>
        <end position="57"/>
    </location>
</feature>
<keyword evidence="1" id="KW-0472">Membrane</keyword>
<protein>
    <submittedName>
        <fullName evidence="2">Uncharacterized protein</fullName>
    </submittedName>
</protein>
<proteinExistence type="predicted"/>
<gene>
    <name evidence="2" type="ORF">Aglo03_19400</name>
</gene>
<reference evidence="2" key="1">
    <citation type="submission" date="2023-02" db="EMBL/GenBank/DDBJ databases">
        <title>Actinokineospora globicatena NBRC 15670.</title>
        <authorList>
            <person name="Ichikawa N."/>
            <person name="Sato H."/>
            <person name="Tonouchi N."/>
        </authorList>
    </citation>
    <scope>NUCLEOTIDE SEQUENCE</scope>
    <source>
        <strain evidence="2">NBRC 15670</strain>
    </source>
</reference>
<feature type="transmembrane region" description="Helical" evidence="1">
    <location>
        <begin position="124"/>
        <end position="150"/>
    </location>
</feature>
<feature type="transmembrane region" description="Helical" evidence="1">
    <location>
        <begin position="170"/>
        <end position="192"/>
    </location>
</feature>
<dbReference type="EMBL" id="BSSD01000002">
    <property type="protein sequence ID" value="GLW91124.1"/>
    <property type="molecule type" value="Genomic_DNA"/>
</dbReference>
<keyword evidence="1" id="KW-0812">Transmembrane</keyword>
<dbReference type="RefSeq" id="WP_285609649.1">
    <property type="nucleotide sequence ID" value="NZ_BSSD01000002.1"/>
</dbReference>
<sequence>MDSRRESDARFEEFRRQHHSPRRRQWRYRDGDENDSLIAGAVVGLIGYGMCVFALGMKQGPFLDETRAVLKVFLPDDWFAPGNTTGVTGLRAFLIPFAIVTFVLLTTGRWWLTRSAARGDDEYAYSGLVYGITVLRTFLLLESAMLYIGAAGVTNPDVVGEGGGIDAPAWSWPWFLTSVLPWVILAVGLFGASTMSVDRARARAHRIEIRRR</sequence>
<accession>A0A9W6QM74</accession>
<keyword evidence="1" id="KW-1133">Transmembrane helix</keyword>
<dbReference type="Proteomes" id="UP001165042">
    <property type="component" value="Unassembled WGS sequence"/>
</dbReference>
<feature type="transmembrane region" description="Helical" evidence="1">
    <location>
        <begin position="93"/>
        <end position="112"/>
    </location>
</feature>
<comment type="caution">
    <text evidence="2">The sequence shown here is derived from an EMBL/GenBank/DDBJ whole genome shotgun (WGS) entry which is preliminary data.</text>
</comment>
<dbReference type="AlphaFoldDB" id="A0A9W6QM74"/>
<evidence type="ECO:0000256" key="1">
    <source>
        <dbReference type="SAM" id="Phobius"/>
    </source>
</evidence>
<name>A0A9W6QM74_9PSEU</name>
<evidence type="ECO:0000313" key="3">
    <source>
        <dbReference type="Proteomes" id="UP001165042"/>
    </source>
</evidence>
<evidence type="ECO:0000313" key="2">
    <source>
        <dbReference type="EMBL" id="GLW91124.1"/>
    </source>
</evidence>
<organism evidence="2 3">
    <name type="scientific">Actinokineospora globicatena</name>
    <dbReference type="NCBI Taxonomy" id="103729"/>
    <lineage>
        <taxon>Bacteria</taxon>
        <taxon>Bacillati</taxon>
        <taxon>Actinomycetota</taxon>
        <taxon>Actinomycetes</taxon>
        <taxon>Pseudonocardiales</taxon>
        <taxon>Pseudonocardiaceae</taxon>
        <taxon>Actinokineospora</taxon>
    </lineage>
</organism>